<name>A0ABQ2CV74_9DEIO</name>
<evidence type="ECO:0000313" key="2">
    <source>
        <dbReference type="Proteomes" id="UP000632222"/>
    </source>
</evidence>
<dbReference type="EMBL" id="BMOD01000002">
    <property type="protein sequence ID" value="GGJ24079.1"/>
    <property type="molecule type" value="Genomic_DNA"/>
</dbReference>
<evidence type="ECO:0000313" key="1">
    <source>
        <dbReference type="EMBL" id="GGJ24079.1"/>
    </source>
</evidence>
<organism evidence="1 2">
    <name type="scientific">Deinococcus roseus</name>
    <dbReference type="NCBI Taxonomy" id="392414"/>
    <lineage>
        <taxon>Bacteria</taxon>
        <taxon>Thermotogati</taxon>
        <taxon>Deinococcota</taxon>
        <taxon>Deinococci</taxon>
        <taxon>Deinococcales</taxon>
        <taxon>Deinococcaceae</taxon>
        <taxon>Deinococcus</taxon>
    </lineage>
</organism>
<dbReference type="Proteomes" id="UP000632222">
    <property type="component" value="Unassembled WGS sequence"/>
</dbReference>
<protein>
    <submittedName>
        <fullName evidence="1">Uncharacterized protein</fullName>
    </submittedName>
</protein>
<sequence>MVPPTVTVTVLQAIQEAFKRAEKTGRTQQIELGTDLYIRINTEQGRKFLLFQLESTPEEELGHALAHALGFKNYQVGWHQGATLKSLMVEEG</sequence>
<accession>A0ABQ2CV74</accession>
<keyword evidence="2" id="KW-1185">Reference proteome</keyword>
<proteinExistence type="predicted"/>
<gene>
    <name evidence="1" type="ORF">GCM10008938_07790</name>
</gene>
<reference evidence="2" key="1">
    <citation type="journal article" date="2019" name="Int. J. Syst. Evol. Microbiol.">
        <title>The Global Catalogue of Microorganisms (GCM) 10K type strain sequencing project: providing services to taxonomists for standard genome sequencing and annotation.</title>
        <authorList>
            <consortium name="The Broad Institute Genomics Platform"/>
            <consortium name="The Broad Institute Genome Sequencing Center for Infectious Disease"/>
            <person name="Wu L."/>
            <person name="Ma J."/>
        </authorList>
    </citation>
    <scope>NUCLEOTIDE SEQUENCE [LARGE SCALE GENOMIC DNA]</scope>
    <source>
        <strain evidence="2">JCM 14370</strain>
    </source>
</reference>
<dbReference type="RefSeq" id="WP_189000168.1">
    <property type="nucleotide sequence ID" value="NZ_BMOD01000002.1"/>
</dbReference>
<comment type="caution">
    <text evidence="1">The sequence shown here is derived from an EMBL/GenBank/DDBJ whole genome shotgun (WGS) entry which is preliminary data.</text>
</comment>